<keyword evidence="3" id="KW-1185">Reference proteome</keyword>
<reference evidence="2 3" key="1">
    <citation type="submission" date="2024-04" db="EMBL/GenBank/DDBJ databases">
        <title>WGS of bacteria from Torrens River.</title>
        <authorList>
            <person name="Wyrsch E.R."/>
            <person name="Drigo B."/>
        </authorList>
    </citation>
    <scope>NUCLEOTIDE SEQUENCE [LARGE SCALE GENOMIC DNA]</scope>
    <source>
        <strain evidence="2 3">TWI391</strain>
    </source>
</reference>
<evidence type="ECO:0000256" key="1">
    <source>
        <dbReference type="ARBA" id="ARBA00010751"/>
    </source>
</evidence>
<dbReference type="EMBL" id="JBDJNQ010000016">
    <property type="protein sequence ID" value="MEN5380333.1"/>
    <property type="molecule type" value="Genomic_DNA"/>
</dbReference>
<evidence type="ECO:0000313" key="2">
    <source>
        <dbReference type="EMBL" id="MEN5380333.1"/>
    </source>
</evidence>
<dbReference type="PANTHER" id="PTHR34068:SF1">
    <property type="entry name" value="UPF0145 PROTEIN YBJQ"/>
    <property type="match status" value="1"/>
</dbReference>
<dbReference type="RefSeq" id="WP_346583187.1">
    <property type="nucleotide sequence ID" value="NZ_JBDJNQ010000016.1"/>
</dbReference>
<evidence type="ECO:0000313" key="3">
    <source>
        <dbReference type="Proteomes" id="UP001409291"/>
    </source>
</evidence>
<comment type="similarity">
    <text evidence="1">Belongs to the UPF0145 family.</text>
</comment>
<comment type="caution">
    <text evidence="2">The sequence shown here is derived from an EMBL/GenBank/DDBJ whole genome shotgun (WGS) entry which is preliminary data.</text>
</comment>
<sequence>MIVTSTNTIEGREVLRYFDPISATAVIGANALSEIGASFVDFFGGRSRNYENKLQELYKSVVESLKQNARSYRADAVIGFSVNIDEISGKGTQMFMITAIGTPVLLHPSTHIQAEAVGGDIDGSVIKNKVKASLIIERYTSIYAMDNTTAEFIATSRLTEFVPLLFKAMNDDPGLAQEYIDRQAVLFRYFDFLNKDQVTAILYGHLLSNDLTSKQFKYINKAISSSNLIDYDQVEKLLVGSLL</sequence>
<gene>
    <name evidence="2" type="ORF">ABE541_23915</name>
</gene>
<dbReference type="InterPro" id="IPR002765">
    <property type="entry name" value="UPF0145_YbjQ-like"/>
</dbReference>
<dbReference type="PANTHER" id="PTHR34068">
    <property type="entry name" value="UPF0145 PROTEIN YBJQ"/>
    <property type="match status" value="1"/>
</dbReference>
<dbReference type="Gene3D" id="3.30.110.70">
    <property type="entry name" value="Hypothetical protein apc22750. Chain B"/>
    <property type="match status" value="1"/>
</dbReference>
<dbReference type="Proteomes" id="UP001409291">
    <property type="component" value="Unassembled WGS sequence"/>
</dbReference>
<protein>
    <submittedName>
        <fullName evidence="2">Heavy metal-binding domain-containing protein</fullName>
    </submittedName>
</protein>
<organism evidence="2 3">
    <name type="scientific">Sphingobacterium kitahiroshimense</name>
    <dbReference type="NCBI Taxonomy" id="470446"/>
    <lineage>
        <taxon>Bacteria</taxon>
        <taxon>Pseudomonadati</taxon>
        <taxon>Bacteroidota</taxon>
        <taxon>Sphingobacteriia</taxon>
        <taxon>Sphingobacteriales</taxon>
        <taxon>Sphingobacteriaceae</taxon>
        <taxon>Sphingobacterium</taxon>
    </lineage>
</organism>
<dbReference type="Pfam" id="PF01906">
    <property type="entry name" value="YbjQ_1"/>
    <property type="match status" value="1"/>
</dbReference>
<proteinExistence type="inferred from homology"/>
<dbReference type="InterPro" id="IPR035439">
    <property type="entry name" value="UPF0145_dom_sf"/>
</dbReference>
<dbReference type="SUPFAM" id="SSF117782">
    <property type="entry name" value="YbjQ-like"/>
    <property type="match status" value="1"/>
</dbReference>
<name>A0ABV0C1Z6_9SPHI</name>
<accession>A0ABV0C1Z6</accession>